<feature type="transmembrane region" description="Helical" evidence="6">
    <location>
        <begin position="443"/>
        <end position="464"/>
    </location>
</feature>
<feature type="transmembrane region" description="Helical" evidence="6">
    <location>
        <begin position="338"/>
        <end position="355"/>
    </location>
</feature>
<evidence type="ECO:0000313" key="8">
    <source>
        <dbReference type="EMBL" id="CAL1274949.1"/>
    </source>
</evidence>
<accession>A0AAV1ZU78</accession>
<keyword evidence="9" id="KW-1185">Reference proteome</keyword>
<proteinExistence type="inferred from homology"/>
<dbReference type="InterPro" id="IPR036259">
    <property type="entry name" value="MFS_trans_sf"/>
</dbReference>
<dbReference type="EMBL" id="CAXIEN010000081">
    <property type="protein sequence ID" value="CAL1274949.1"/>
    <property type="molecule type" value="Genomic_DNA"/>
</dbReference>
<dbReference type="Gene3D" id="1.20.1250.20">
    <property type="entry name" value="MFS general substrate transporter like domains"/>
    <property type="match status" value="3"/>
</dbReference>
<evidence type="ECO:0000259" key="7">
    <source>
        <dbReference type="Pfam" id="PF12832"/>
    </source>
</evidence>
<feature type="transmembrane region" description="Helical" evidence="6">
    <location>
        <begin position="411"/>
        <end position="431"/>
    </location>
</feature>
<evidence type="ECO:0000256" key="2">
    <source>
        <dbReference type="ARBA" id="ARBA00005241"/>
    </source>
</evidence>
<dbReference type="Proteomes" id="UP001497382">
    <property type="component" value="Unassembled WGS sequence"/>
</dbReference>
<evidence type="ECO:0000313" key="9">
    <source>
        <dbReference type="Proteomes" id="UP001497382"/>
    </source>
</evidence>
<feature type="transmembrane region" description="Helical" evidence="6">
    <location>
        <begin position="494"/>
        <end position="513"/>
    </location>
</feature>
<reference evidence="8 9" key="1">
    <citation type="submission" date="2024-04" db="EMBL/GenBank/DDBJ databases">
        <authorList>
            <person name="Rising A."/>
            <person name="Reimegard J."/>
            <person name="Sonavane S."/>
            <person name="Akerstrom W."/>
            <person name="Nylinder S."/>
            <person name="Hedman E."/>
            <person name="Kallberg Y."/>
        </authorList>
    </citation>
    <scope>NUCLEOTIDE SEQUENCE [LARGE SCALE GENOMIC DNA]</scope>
</reference>
<gene>
    <name evidence="8" type="ORF">LARSCL_LOCUS7805</name>
</gene>
<name>A0AAV1ZU78_9ARAC</name>
<dbReference type="PANTHER" id="PTHR16172:SF30">
    <property type="entry name" value="SUGAR BABY, ISOFORM C"/>
    <property type="match status" value="1"/>
</dbReference>
<feature type="domain" description="Major facilitator superfamily associated" evidence="7">
    <location>
        <begin position="39"/>
        <end position="563"/>
    </location>
</feature>
<feature type="transmembrane region" description="Helical" evidence="6">
    <location>
        <begin position="68"/>
        <end position="91"/>
    </location>
</feature>
<feature type="transmembrane region" description="Helical" evidence="6">
    <location>
        <begin position="103"/>
        <end position="125"/>
    </location>
</feature>
<dbReference type="SUPFAM" id="SSF103473">
    <property type="entry name" value="MFS general substrate transporter"/>
    <property type="match status" value="1"/>
</dbReference>
<comment type="similarity">
    <text evidence="2">Belongs to the major facilitator superfamily. MFSD6 family.</text>
</comment>
<evidence type="ECO:0000256" key="5">
    <source>
        <dbReference type="ARBA" id="ARBA00023136"/>
    </source>
</evidence>
<organism evidence="8 9">
    <name type="scientific">Larinioides sclopetarius</name>
    <dbReference type="NCBI Taxonomy" id="280406"/>
    <lineage>
        <taxon>Eukaryota</taxon>
        <taxon>Metazoa</taxon>
        <taxon>Ecdysozoa</taxon>
        <taxon>Arthropoda</taxon>
        <taxon>Chelicerata</taxon>
        <taxon>Arachnida</taxon>
        <taxon>Araneae</taxon>
        <taxon>Araneomorphae</taxon>
        <taxon>Entelegynae</taxon>
        <taxon>Araneoidea</taxon>
        <taxon>Araneidae</taxon>
        <taxon>Larinioides</taxon>
    </lineage>
</organism>
<feature type="transmembrane region" description="Helical" evidence="6">
    <location>
        <begin position="469"/>
        <end position="488"/>
    </location>
</feature>
<keyword evidence="5 6" id="KW-0472">Membrane</keyword>
<dbReference type="InterPro" id="IPR051717">
    <property type="entry name" value="MFS_MFSD6"/>
</dbReference>
<protein>
    <recommendedName>
        <fullName evidence="7">Major facilitator superfamily associated domain-containing protein</fullName>
    </recommendedName>
</protein>
<comment type="subcellular location">
    <subcellularLocation>
        <location evidence="1">Membrane</location>
        <topology evidence="1">Multi-pass membrane protein</topology>
    </subcellularLocation>
</comment>
<dbReference type="PANTHER" id="PTHR16172">
    <property type="entry name" value="MAJOR FACILITATOR SUPERFAMILY DOMAIN-CONTAINING PROTEIN 6-LIKE"/>
    <property type="match status" value="1"/>
</dbReference>
<feature type="transmembrane region" description="Helical" evidence="6">
    <location>
        <begin position="42"/>
        <end position="62"/>
    </location>
</feature>
<keyword evidence="3 6" id="KW-0812">Transmembrane</keyword>
<feature type="transmembrane region" description="Helical" evidence="6">
    <location>
        <begin position="533"/>
        <end position="556"/>
    </location>
</feature>
<evidence type="ECO:0000256" key="3">
    <source>
        <dbReference type="ARBA" id="ARBA00022692"/>
    </source>
</evidence>
<evidence type="ECO:0000256" key="4">
    <source>
        <dbReference type="ARBA" id="ARBA00022989"/>
    </source>
</evidence>
<dbReference type="Pfam" id="PF12832">
    <property type="entry name" value="MFS_1_like"/>
    <property type="match status" value="1"/>
</dbReference>
<dbReference type="GO" id="GO:0016020">
    <property type="term" value="C:membrane"/>
    <property type="evidence" value="ECO:0007669"/>
    <property type="project" value="UniProtKB-SubCell"/>
</dbReference>
<keyword evidence="4 6" id="KW-1133">Transmembrane helix</keyword>
<evidence type="ECO:0000256" key="1">
    <source>
        <dbReference type="ARBA" id="ARBA00004141"/>
    </source>
</evidence>
<dbReference type="InterPro" id="IPR024989">
    <property type="entry name" value="MFS_assoc_dom"/>
</dbReference>
<dbReference type="AlphaFoldDB" id="A0AAV1ZU78"/>
<sequence>MDLDNTETIDEKCITFLEHHGTKKNIEKKWWHINKKIFRFKVHFFLLGGGLGTVLPFVAVFARNTLQLSATSFGAVMIFQQFFFVLTKPMIGYITDYFNKLKLVIFLLAVSRGLFLFLLLLIPLLPIERMDANNMITEDLACNFCYNLNTSIKTEKVSVNFDEYTDLSQTHDAYLAQERVCYFLNDNSTVMSKNFGIIRVPEVCHAFVQNNSSENPSDIIVTRNIADASLLANKTYLKTLVCNSSSFSNNSCAFSINKCIICCDTEGHCYAITDFHSKEIQPQTLKSFKNDFLTIQFWIFAILFVGVNACVNAIYTLSDTALYESVEKHGGEFGQQRLFSCVGWGLGAVVGGLLTDYTDNYHANFILYAIISLIALWNIYKLDFVKPKNSNSILKDIGTTMKSAEFLCFEIGVLLMGVGFGFTWFYLIWFITSIGGNRLVCGLVLTVQSFTGDVPFFFISGWVLKKIGYFNIMSLALFACAVRFLWYGHLHNPWLVLPMGWVHGMTYGLFYAAMASFAKKNAKPGTEATSQSVIFATFDGLGAGIGNIVAGIGFDYVGGRNMFFYTGIFFCCCSSVSLFLTYNFRGRYKPADNADT</sequence>
<feature type="transmembrane region" description="Helical" evidence="6">
    <location>
        <begin position="295"/>
        <end position="317"/>
    </location>
</feature>
<comment type="caution">
    <text evidence="8">The sequence shown here is derived from an EMBL/GenBank/DDBJ whole genome shotgun (WGS) entry which is preliminary data.</text>
</comment>
<feature type="transmembrane region" description="Helical" evidence="6">
    <location>
        <begin position="361"/>
        <end position="380"/>
    </location>
</feature>
<evidence type="ECO:0000256" key="6">
    <source>
        <dbReference type="SAM" id="Phobius"/>
    </source>
</evidence>
<feature type="transmembrane region" description="Helical" evidence="6">
    <location>
        <begin position="562"/>
        <end position="582"/>
    </location>
</feature>